<protein>
    <submittedName>
        <fullName evidence="1">Uncharacterized protein</fullName>
    </submittedName>
</protein>
<comment type="caution">
    <text evidence="1">The sequence shown here is derived from an EMBL/GenBank/DDBJ whole genome shotgun (WGS) entry which is preliminary data.</text>
</comment>
<reference evidence="1 2" key="1">
    <citation type="submission" date="2024-11" db="EMBL/GenBank/DDBJ databases">
        <title>A near-complete genome assembly of Cinchona calisaya.</title>
        <authorList>
            <person name="Lian D.C."/>
            <person name="Zhao X.W."/>
            <person name="Wei L."/>
        </authorList>
    </citation>
    <scope>NUCLEOTIDE SEQUENCE [LARGE SCALE GENOMIC DNA]</scope>
    <source>
        <tissue evidence="1">Nenye</tissue>
    </source>
</reference>
<organism evidence="1 2">
    <name type="scientific">Cinchona calisaya</name>
    <dbReference type="NCBI Taxonomy" id="153742"/>
    <lineage>
        <taxon>Eukaryota</taxon>
        <taxon>Viridiplantae</taxon>
        <taxon>Streptophyta</taxon>
        <taxon>Embryophyta</taxon>
        <taxon>Tracheophyta</taxon>
        <taxon>Spermatophyta</taxon>
        <taxon>Magnoliopsida</taxon>
        <taxon>eudicotyledons</taxon>
        <taxon>Gunneridae</taxon>
        <taxon>Pentapetalae</taxon>
        <taxon>asterids</taxon>
        <taxon>lamiids</taxon>
        <taxon>Gentianales</taxon>
        <taxon>Rubiaceae</taxon>
        <taxon>Cinchonoideae</taxon>
        <taxon>Cinchoneae</taxon>
        <taxon>Cinchona</taxon>
    </lineage>
</organism>
<proteinExistence type="predicted"/>
<dbReference type="AlphaFoldDB" id="A0ABD3AUS1"/>
<evidence type="ECO:0000313" key="2">
    <source>
        <dbReference type="Proteomes" id="UP001630127"/>
    </source>
</evidence>
<keyword evidence="2" id="KW-1185">Reference proteome</keyword>
<name>A0ABD3AUS1_9GENT</name>
<sequence length="87" mass="9413">MKLLWSYEVSGNWPKGTLLSKDSIYCPPTCTNCLLLGSDLVVVGGQMAEDQDETRTGDHETASVINEAEAVASSMSSKDDATNKRMI</sequence>
<gene>
    <name evidence="1" type="ORF">ACH5RR_003289</name>
</gene>
<accession>A0ABD3AUS1</accession>
<dbReference type="Proteomes" id="UP001630127">
    <property type="component" value="Unassembled WGS sequence"/>
</dbReference>
<dbReference type="EMBL" id="JBJUIK010000002">
    <property type="protein sequence ID" value="KAL3534828.1"/>
    <property type="molecule type" value="Genomic_DNA"/>
</dbReference>
<evidence type="ECO:0000313" key="1">
    <source>
        <dbReference type="EMBL" id="KAL3534828.1"/>
    </source>
</evidence>